<organism evidence="1 2">
    <name type="scientific">Pseudomonas arsenicoxydans</name>
    <dbReference type="NCBI Taxonomy" id="702115"/>
    <lineage>
        <taxon>Bacteria</taxon>
        <taxon>Pseudomonadati</taxon>
        <taxon>Pseudomonadota</taxon>
        <taxon>Gammaproteobacteria</taxon>
        <taxon>Pseudomonadales</taxon>
        <taxon>Pseudomonadaceae</taxon>
        <taxon>Pseudomonas</taxon>
    </lineage>
</organism>
<reference evidence="1 2" key="1">
    <citation type="submission" date="2016-10" db="EMBL/GenBank/DDBJ databases">
        <authorList>
            <person name="de Groot N.N."/>
        </authorList>
    </citation>
    <scope>NUCLEOTIDE SEQUENCE [LARGE SCALE GENOMIC DNA]</scope>
    <source>
        <strain evidence="1 2">CECT 7543</strain>
    </source>
</reference>
<evidence type="ECO:0000313" key="1">
    <source>
        <dbReference type="EMBL" id="SDO90223.1"/>
    </source>
</evidence>
<proteinExistence type="predicted"/>
<name>A0A1H0NC53_9PSED</name>
<accession>A0A1H0NC53</accession>
<protein>
    <submittedName>
        <fullName evidence="1">Uncharacterized protein</fullName>
    </submittedName>
</protein>
<gene>
    <name evidence="1" type="ORF">SAMN04489798_4169</name>
</gene>
<dbReference type="AlphaFoldDB" id="A0A1H0NC53"/>
<dbReference type="EMBL" id="LT629705">
    <property type="protein sequence ID" value="SDO90223.1"/>
    <property type="molecule type" value="Genomic_DNA"/>
</dbReference>
<evidence type="ECO:0000313" key="2">
    <source>
        <dbReference type="Proteomes" id="UP000198827"/>
    </source>
</evidence>
<dbReference type="Proteomes" id="UP000198827">
    <property type="component" value="Chromosome I"/>
</dbReference>
<sequence length="67" mass="7437">MSDRFRGQARSHRDPRVCPGNLLMDCWCGNSCDGYKPLNARNDGPLKLGMDPAIPPWHSLPFQGADP</sequence>